<accession>A0A3M7JEQ1</accession>
<name>A0A3M7JEQ1_ASPFL</name>
<evidence type="ECO:0000313" key="4">
    <source>
        <dbReference type="Proteomes" id="UP000275480"/>
    </source>
</evidence>
<evidence type="ECO:0000256" key="1">
    <source>
        <dbReference type="SAM" id="Coils"/>
    </source>
</evidence>
<organism evidence="2">
    <name type="scientific">Aspergillus flavus</name>
    <dbReference type="NCBI Taxonomy" id="5059"/>
    <lineage>
        <taxon>Eukaryota</taxon>
        <taxon>Fungi</taxon>
        <taxon>Dikarya</taxon>
        <taxon>Ascomycota</taxon>
        <taxon>Pezizomycotina</taxon>
        <taxon>Eurotiomycetes</taxon>
        <taxon>Eurotiomycetidae</taxon>
        <taxon>Eurotiales</taxon>
        <taxon>Aspergillaceae</taxon>
        <taxon>Aspergillus</taxon>
        <taxon>Aspergillus subgen. Circumdati</taxon>
    </lineage>
</organism>
<dbReference type="OMA" id="QTENCDD"/>
<dbReference type="VEuPathDB" id="FungiDB:AFLA_011550"/>
<dbReference type="Proteomes" id="UP000325434">
    <property type="component" value="Unassembled WGS sequence"/>
</dbReference>
<dbReference type="Proteomes" id="UP000275480">
    <property type="component" value="Unassembled WGS sequence"/>
</dbReference>
<feature type="coiled-coil region" evidence="1">
    <location>
        <begin position="22"/>
        <end position="104"/>
    </location>
</feature>
<protein>
    <submittedName>
        <fullName evidence="2">Uncharacterized protein</fullName>
    </submittedName>
</protein>
<proteinExistence type="predicted"/>
<evidence type="ECO:0000313" key="3">
    <source>
        <dbReference type="EMBL" id="RMZ36941.1"/>
    </source>
</evidence>
<reference evidence="2" key="2">
    <citation type="submission" date="2019-04" db="EMBL/GenBank/DDBJ databases">
        <title>Friends and foes A comparative genomics study of 23 Aspergillus species from section Flavi.</title>
        <authorList>
            <consortium name="DOE Joint Genome Institute"/>
            <person name="Kjaerbolling I."/>
            <person name="Vesth T."/>
            <person name="Frisvad J.C."/>
            <person name="Nybo J.L."/>
            <person name="Theobald S."/>
            <person name="Kildgaard S."/>
            <person name="Isbrandt T."/>
            <person name="Kuo A."/>
            <person name="Sato A."/>
            <person name="Lyhne E.K."/>
            <person name="Kogle M.E."/>
            <person name="Wiebenga A."/>
            <person name="Kun R.S."/>
            <person name="Lubbers R.J."/>
            <person name="Makela M.R."/>
            <person name="Barry K."/>
            <person name="Chovatia M."/>
            <person name="Clum A."/>
            <person name="Daum C."/>
            <person name="Haridas S."/>
            <person name="He G."/>
            <person name="LaButti K."/>
            <person name="Lipzen A."/>
            <person name="Mondo S."/>
            <person name="Riley R."/>
            <person name="Salamov A."/>
            <person name="Simmons B.A."/>
            <person name="Magnuson J.K."/>
            <person name="Henrissat B."/>
            <person name="Mortensen U.H."/>
            <person name="Larsen T.O."/>
            <person name="Devries R.P."/>
            <person name="Grigoriev I.V."/>
            <person name="Machida M."/>
            <person name="Baker S.E."/>
            <person name="Andersen M.R."/>
        </authorList>
    </citation>
    <scope>NUCLEOTIDE SEQUENCE [LARGE SCALE GENOMIC DNA]</scope>
    <source>
        <strain evidence="2">CBS 121.62</strain>
    </source>
</reference>
<gene>
    <name evidence="2" type="ORF">BDV35DRAFT_386594</name>
    <name evidence="3" type="ORF">CA14_006462</name>
</gene>
<sequence length="140" mass="16714">MEFKTMRLQRYTLAVAEQGKQYKQLLNQERAARKAVEDIRKEKTTMVYDQTENCDDSEKKKQHEKERLQREIERRAKEAELERLRKLREEAEKQRCKEQEAQKKLRTMGVCCMGFRWIKQAQGYRCAGGSYYVSNAKLGL</sequence>
<dbReference type="EMBL" id="ML734552">
    <property type="protein sequence ID" value="KAB8253018.1"/>
    <property type="molecule type" value="Genomic_DNA"/>
</dbReference>
<dbReference type="EMBL" id="QQZZ01000181">
    <property type="protein sequence ID" value="RMZ36941.1"/>
    <property type="molecule type" value="Genomic_DNA"/>
</dbReference>
<reference evidence="3 4" key="1">
    <citation type="submission" date="2018-07" db="EMBL/GenBank/DDBJ databases">
        <title>Identification of spontaneous genetic mutation associated with occurrence of a yellow conidial color mutant of Aspergillus flavus.</title>
        <authorList>
            <person name="Chang P.-K."/>
            <person name="Mack B.M."/>
            <person name="Scharfenstein L."/>
            <person name="Gilbert M.K."/>
        </authorList>
    </citation>
    <scope>NUCLEOTIDE SEQUENCE [LARGE SCALE GENOMIC DNA]</scope>
    <source>
        <strain evidence="3 4">CA14</strain>
    </source>
</reference>
<keyword evidence="1" id="KW-0175">Coiled coil</keyword>
<dbReference type="VEuPathDB" id="FungiDB:F9C07_10292"/>
<evidence type="ECO:0000313" key="2">
    <source>
        <dbReference type="EMBL" id="KAB8253018.1"/>
    </source>
</evidence>
<dbReference type="AlphaFoldDB" id="A0A3M7JEQ1"/>